<reference evidence="4" key="1">
    <citation type="submission" date="2017-02" db="UniProtKB">
        <authorList>
            <consortium name="WormBaseParasite"/>
        </authorList>
    </citation>
    <scope>IDENTIFICATION</scope>
</reference>
<dbReference type="WBParaSite" id="TTAC_0000086901-mRNA-1">
    <property type="protein sequence ID" value="TTAC_0000086901-mRNA-1"/>
    <property type="gene ID" value="TTAC_0000086901"/>
</dbReference>
<name>A0A0R3WJL4_HYDTA</name>
<dbReference type="EMBL" id="UYWX01000116">
    <property type="protein sequence ID" value="VDM17109.1"/>
    <property type="molecule type" value="Genomic_DNA"/>
</dbReference>
<sequence length="85" mass="9561">MQAVVLTLGLLMAHLEITTAVAVAVPSPLRSSVSVDDPNAVLPVMESLEPKDTELYYLRQLQDMRNRMNAYRTSKRFFCNPYGCI</sequence>
<gene>
    <name evidence="2" type="ORF">TTAC_LOCUS870</name>
</gene>
<evidence type="ECO:0000313" key="3">
    <source>
        <dbReference type="Proteomes" id="UP000274429"/>
    </source>
</evidence>
<feature type="signal peptide" evidence="1">
    <location>
        <begin position="1"/>
        <end position="22"/>
    </location>
</feature>
<reference evidence="2 3" key="2">
    <citation type="submission" date="2018-11" db="EMBL/GenBank/DDBJ databases">
        <authorList>
            <consortium name="Pathogen Informatics"/>
        </authorList>
    </citation>
    <scope>NUCLEOTIDE SEQUENCE [LARGE SCALE GENOMIC DNA]</scope>
</reference>
<dbReference type="AlphaFoldDB" id="A0A0R3WJL4"/>
<feature type="chain" id="PRO_5043132826" evidence="1">
    <location>
        <begin position="23"/>
        <end position="85"/>
    </location>
</feature>
<dbReference type="Proteomes" id="UP000274429">
    <property type="component" value="Unassembled WGS sequence"/>
</dbReference>
<accession>A0A0R3WJL4</accession>
<proteinExistence type="predicted"/>
<keyword evidence="3" id="KW-1185">Reference proteome</keyword>
<protein>
    <submittedName>
        <fullName evidence="4">Allatostatin C</fullName>
    </submittedName>
</protein>
<organism evidence="4">
    <name type="scientific">Hydatigena taeniaeformis</name>
    <name type="common">Feline tapeworm</name>
    <name type="synonym">Taenia taeniaeformis</name>
    <dbReference type="NCBI Taxonomy" id="6205"/>
    <lineage>
        <taxon>Eukaryota</taxon>
        <taxon>Metazoa</taxon>
        <taxon>Spiralia</taxon>
        <taxon>Lophotrochozoa</taxon>
        <taxon>Platyhelminthes</taxon>
        <taxon>Cestoda</taxon>
        <taxon>Eucestoda</taxon>
        <taxon>Cyclophyllidea</taxon>
        <taxon>Taeniidae</taxon>
        <taxon>Hydatigera</taxon>
    </lineage>
</organism>
<evidence type="ECO:0000256" key="1">
    <source>
        <dbReference type="SAM" id="SignalP"/>
    </source>
</evidence>
<dbReference type="OrthoDB" id="6263004at2759"/>
<evidence type="ECO:0000313" key="2">
    <source>
        <dbReference type="EMBL" id="VDM17109.1"/>
    </source>
</evidence>
<keyword evidence="1" id="KW-0732">Signal</keyword>
<evidence type="ECO:0000313" key="4">
    <source>
        <dbReference type="WBParaSite" id="TTAC_0000086901-mRNA-1"/>
    </source>
</evidence>